<protein>
    <recommendedName>
        <fullName evidence="3">RHS repeat-associated core domain-containing protein</fullName>
    </recommendedName>
</protein>
<dbReference type="EMBL" id="JABBGF010000001">
    <property type="protein sequence ID" value="NML56730.1"/>
    <property type="molecule type" value="Genomic_DNA"/>
</dbReference>
<dbReference type="InterPro" id="IPR022385">
    <property type="entry name" value="Rhs_assc_core"/>
</dbReference>
<dbReference type="Proteomes" id="UP000552615">
    <property type="component" value="Unassembled WGS sequence"/>
</dbReference>
<proteinExistence type="predicted"/>
<evidence type="ECO:0000313" key="1">
    <source>
        <dbReference type="EMBL" id="NML56730.1"/>
    </source>
</evidence>
<gene>
    <name evidence="1" type="ORF">HHL20_05180</name>
</gene>
<keyword evidence="2" id="KW-1185">Reference proteome</keyword>
<dbReference type="Gene3D" id="2.180.10.10">
    <property type="entry name" value="RHS repeat-associated core"/>
    <property type="match status" value="1"/>
</dbReference>
<dbReference type="InterPro" id="IPR050708">
    <property type="entry name" value="T6SS_VgrG/RHS"/>
</dbReference>
<dbReference type="NCBIfam" id="TIGR03696">
    <property type="entry name" value="Rhs_assc_core"/>
    <property type="match status" value="1"/>
</dbReference>
<reference evidence="1 2" key="1">
    <citation type="submission" date="2020-04" db="EMBL/GenBank/DDBJ databases">
        <title>Chryseobacterium sp. RJ-7-14 sp. nov., isolated from Jeju soil.</title>
        <authorList>
            <person name="Dahal R.H."/>
            <person name="Chaudhary D.K."/>
        </authorList>
    </citation>
    <scope>NUCLEOTIDE SEQUENCE [LARGE SCALE GENOMIC DNA]</scope>
    <source>
        <strain evidence="1 2">RJ-7-14</strain>
    </source>
</reference>
<evidence type="ECO:0000313" key="2">
    <source>
        <dbReference type="Proteomes" id="UP000552615"/>
    </source>
</evidence>
<organism evidence="1 2">
    <name type="scientific">Chryseobacterium cheonjiense</name>
    <dbReference type="NCBI Taxonomy" id="2728845"/>
    <lineage>
        <taxon>Bacteria</taxon>
        <taxon>Pseudomonadati</taxon>
        <taxon>Bacteroidota</taxon>
        <taxon>Flavobacteriia</taxon>
        <taxon>Flavobacteriales</taxon>
        <taxon>Weeksellaceae</taxon>
        <taxon>Chryseobacterium group</taxon>
        <taxon>Chryseobacterium</taxon>
    </lineage>
</organism>
<dbReference type="RefSeq" id="WP_169230106.1">
    <property type="nucleotide sequence ID" value="NZ_JABBGF010000001.1"/>
</dbReference>
<name>A0A7Y0A4V4_9FLAO</name>
<evidence type="ECO:0008006" key="3">
    <source>
        <dbReference type="Google" id="ProtNLM"/>
    </source>
</evidence>
<comment type="caution">
    <text evidence="1">The sequence shown here is derived from an EMBL/GenBank/DDBJ whole genome shotgun (WGS) entry which is preliminary data.</text>
</comment>
<sequence>MYCADGLEVKKFFNGLETDYMDGFQYKFTYAWEDETGTMTSDGMKSRIIPTSEGYFDELSNRYFYNYTDHLGNVRLSYSDADGNGQVTGDIVVNNCSVLPDGSTACNNYIVTGQAEGVTNYYPFGLMHNTQSYNFDNAYNYKYQGQELQETGWYSFKWRNYMPDIGRFTTIDPLAEKYNTWSPYSFAGNRISVYR</sequence>
<dbReference type="PANTHER" id="PTHR32305:SF15">
    <property type="entry name" value="PROTEIN RHSA-RELATED"/>
    <property type="match status" value="1"/>
</dbReference>
<dbReference type="AlphaFoldDB" id="A0A7Y0A4V4"/>
<dbReference type="PANTHER" id="PTHR32305">
    <property type="match status" value="1"/>
</dbReference>
<accession>A0A7Y0A4V4</accession>